<feature type="domain" description="PX" evidence="13">
    <location>
        <begin position="369"/>
        <end position="486"/>
    </location>
</feature>
<evidence type="ECO:0000256" key="4">
    <source>
        <dbReference type="ARBA" id="ARBA00010883"/>
    </source>
</evidence>
<dbReference type="Pfam" id="PF00787">
    <property type="entry name" value="PX"/>
    <property type="match status" value="1"/>
</dbReference>
<dbReference type="GO" id="GO:0045053">
    <property type="term" value="P:protein retention in Golgi apparatus"/>
    <property type="evidence" value="ECO:0007669"/>
    <property type="project" value="TreeGrafter"/>
</dbReference>
<dbReference type="InterPro" id="IPR037868">
    <property type="entry name" value="PX_Vps5"/>
</dbReference>
<keyword evidence="6" id="KW-0963">Cytoplasm</keyword>
<keyword evidence="9" id="KW-0333">Golgi apparatus</keyword>
<evidence type="ECO:0000256" key="8">
    <source>
        <dbReference type="ARBA" id="ARBA00022927"/>
    </source>
</evidence>
<dbReference type="SUPFAM" id="SSF103657">
    <property type="entry name" value="BAR/IMD domain-like"/>
    <property type="match status" value="1"/>
</dbReference>
<feature type="compositionally biased region" description="Polar residues" evidence="12">
    <location>
        <begin position="18"/>
        <end position="32"/>
    </location>
</feature>
<dbReference type="FunFam" id="1.20.1270.60:FF:000022">
    <property type="entry name" value="Sorting nexin 3 protein"/>
    <property type="match status" value="1"/>
</dbReference>
<evidence type="ECO:0000259" key="13">
    <source>
        <dbReference type="PROSITE" id="PS50195"/>
    </source>
</evidence>
<reference evidence="14 15" key="1">
    <citation type="journal article" date="2023" name="Elife">
        <title>Identification of key yeast species and microbe-microbe interactions impacting larval growth of Drosophila in the wild.</title>
        <authorList>
            <person name="Mure A."/>
            <person name="Sugiura Y."/>
            <person name="Maeda R."/>
            <person name="Honda K."/>
            <person name="Sakurai N."/>
            <person name="Takahashi Y."/>
            <person name="Watada M."/>
            <person name="Katoh T."/>
            <person name="Gotoh A."/>
            <person name="Gotoh Y."/>
            <person name="Taniguchi I."/>
            <person name="Nakamura K."/>
            <person name="Hayashi T."/>
            <person name="Katayama T."/>
            <person name="Uemura T."/>
            <person name="Hattori Y."/>
        </authorList>
    </citation>
    <scope>NUCLEOTIDE SEQUENCE [LARGE SCALE GENOMIC DNA]</scope>
    <source>
        <strain evidence="14 15">SC-9</strain>
    </source>
</reference>
<dbReference type="FunFam" id="3.30.1520.10:FF:000013">
    <property type="entry name" value="Putative Sorting nexin 3"/>
    <property type="match status" value="1"/>
</dbReference>
<dbReference type="CDD" id="cd06861">
    <property type="entry name" value="PX_Vps5p"/>
    <property type="match status" value="1"/>
</dbReference>
<keyword evidence="8" id="KW-0653">Protein transport</keyword>
<evidence type="ECO:0000256" key="6">
    <source>
        <dbReference type="ARBA" id="ARBA00022490"/>
    </source>
</evidence>
<keyword evidence="11" id="KW-0175">Coiled coil</keyword>
<feature type="coiled-coil region" evidence="11">
    <location>
        <begin position="667"/>
        <end position="701"/>
    </location>
</feature>
<dbReference type="Pfam" id="PF09325">
    <property type="entry name" value="Vps5"/>
    <property type="match status" value="1"/>
</dbReference>
<dbReference type="InterPro" id="IPR001683">
    <property type="entry name" value="PX_dom"/>
</dbReference>
<gene>
    <name evidence="14" type="ORF">DASC09_011660</name>
</gene>
<dbReference type="GeneID" id="90071820"/>
<feature type="region of interest" description="Disordered" evidence="12">
    <location>
        <begin position="489"/>
        <end position="511"/>
    </location>
</feature>
<dbReference type="PANTHER" id="PTHR10555">
    <property type="entry name" value="SORTING NEXIN"/>
    <property type="match status" value="1"/>
</dbReference>
<dbReference type="GO" id="GO:0042147">
    <property type="term" value="P:retrograde transport, endosome to Golgi"/>
    <property type="evidence" value="ECO:0007669"/>
    <property type="project" value="TreeGrafter"/>
</dbReference>
<comment type="similarity">
    <text evidence="4">Belongs to the sorting nexin family.</text>
</comment>
<evidence type="ECO:0000256" key="3">
    <source>
        <dbReference type="ARBA" id="ARBA00004555"/>
    </source>
</evidence>
<protein>
    <submittedName>
        <fullName evidence="14">Sorting nexin 1</fullName>
    </submittedName>
</protein>
<feature type="compositionally biased region" description="Basic and acidic residues" evidence="12">
    <location>
        <begin position="54"/>
        <end position="74"/>
    </location>
</feature>
<sequence length="768" mass="86354">MDNEDLSASHWDDVYTGSDPSPFQSKLPNILQSDEFAPPSYDDDDDDDDDGDEDKDKDQVDEENQKPEQHHESYDYSSHTSNFNPADNTDNDHQAQINHHLHPTDTVNTSTFGDYNDPSNQYPTTTQSPVSTNFHDNASTEATKSINNEATRAKNQNLLSSLTKDIEDDGISNLANSAFGTISQTVNHVGKDDSLFNVMEDNKFNDFSAGTIGSSSSGDHHQQQPAKKYNSLPVKMYRAPRVRRNKLATTTSKNGEEKSSNTPENGTVATKIEGTENLGPLGEALNNKLKLEEKESNTKDAPLSRGAKLVQEVDAPLYNLQKPSQVSPTHKSLTDNPELSNQIGDFFSKKQQEKMEQRLTKPEPEGVTEKLEVYVGDPTKVGDITSAHIVYTVRAATESNLLNSSEVVVTRRYKDFRWLYHQLQSNNPGYIIPPPPLKQAVGRFNEQFIESRRFALEKMLQKISVSPVLQKDPDFLMFLQSNNFSNEAKEREKLTGSGASSAGDDYDMGGSSGSGSGAGGFMSALGGAFSFTAKVTDQDDFFLDQKAYVEDLDMYLKSFYKNFELIVQQRNELSNVTEEFANAVQSLADIETSKDSNNLLSAFSHTHHRIKELLERQSMQDLITLGSVLDEYIRILGSIRAVFAQRHKALVASTNSEHELSKKQVALEKFTRNYRNQVDKIEAMKNEVASYETKSSGLKQKFEELSATIKKELNRFEFEKIEDFRNAVETFLESLIESQKEAIELWETFYEREKLDEVDNINFEETDS</sequence>
<dbReference type="Proteomes" id="UP001360560">
    <property type="component" value="Unassembled WGS sequence"/>
</dbReference>
<dbReference type="SMART" id="SM00312">
    <property type="entry name" value="PX"/>
    <property type="match status" value="1"/>
</dbReference>
<comment type="caution">
    <text evidence="14">The sequence shown here is derived from an EMBL/GenBank/DDBJ whole genome shotgun (WGS) entry which is preliminary data.</text>
</comment>
<feature type="compositionally biased region" description="Acidic residues" evidence="12">
    <location>
        <begin position="41"/>
        <end position="53"/>
    </location>
</feature>
<keyword evidence="10" id="KW-0472">Membrane</keyword>
<dbReference type="InterPro" id="IPR036871">
    <property type="entry name" value="PX_dom_sf"/>
</dbReference>
<dbReference type="Gene3D" id="1.20.1270.60">
    <property type="entry name" value="Arfaptin homology (AH) domain/BAR domain"/>
    <property type="match status" value="1"/>
</dbReference>
<feature type="region of interest" description="Disordered" evidence="12">
    <location>
        <begin position="1"/>
        <end position="136"/>
    </location>
</feature>
<keyword evidence="5" id="KW-0813">Transport</keyword>
<feature type="compositionally biased region" description="Polar residues" evidence="12">
    <location>
        <begin position="105"/>
        <end position="136"/>
    </location>
</feature>
<accession>A0AAV5QGV7</accession>
<dbReference type="GO" id="GO:0005794">
    <property type="term" value="C:Golgi apparatus"/>
    <property type="evidence" value="ECO:0007669"/>
    <property type="project" value="UniProtKB-SubCell"/>
</dbReference>
<dbReference type="Gene3D" id="3.30.1520.10">
    <property type="entry name" value="Phox-like domain"/>
    <property type="match status" value="1"/>
</dbReference>
<dbReference type="PANTHER" id="PTHR10555:SF170">
    <property type="entry name" value="FI18122P1"/>
    <property type="match status" value="1"/>
</dbReference>
<feature type="region of interest" description="Disordered" evidence="12">
    <location>
        <begin position="209"/>
        <end position="269"/>
    </location>
</feature>
<name>A0AAV5QGV7_9ASCO</name>
<dbReference type="SUPFAM" id="SSF64268">
    <property type="entry name" value="PX domain"/>
    <property type="match status" value="1"/>
</dbReference>
<keyword evidence="15" id="KW-1185">Reference proteome</keyword>
<dbReference type="GO" id="GO:0005768">
    <property type="term" value="C:endosome"/>
    <property type="evidence" value="ECO:0007669"/>
    <property type="project" value="UniProtKB-ARBA"/>
</dbReference>
<comment type="subcellular location">
    <subcellularLocation>
        <location evidence="2">Cytoplasm</location>
    </subcellularLocation>
    <subcellularLocation>
        <location evidence="3">Golgi apparatus</location>
    </subcellularLocation>
    <subcellularLocation>
        <location evidence="1">Membrane</location>
        <topology evidence="1">Peripheral membrane protein</topology>
        <orientation evidence="1">Cytoplasmic side</orientation>
    </subcellularLocation>
</comment>
<dbReference type="RefSeq" id="XP_064850841.1">
    <property type="nucleotide sequence ID" value="XM_064994769.1"/>
</dbReference>
<dbReference type="GO" id="GO:0015031">
    <property type="term" value="P:protein transport"/>
    <property type="evidence" value="ECO:0007669"/>
    <property type="project" value="UniProtKB-KW"/>
</dbReference>
<dbReference type="EMBL" id="BTFZ01000002">
    <property type="protein sequence ID" value="GMM33841.1"/>
    <property type="molecule type" value="Genomic_DNA"/>
</dbReference>
<dbReference type="CDD" id="cd07627">
    <property type="entry name" value="BAR_Vps5p"/>
    <property type="match status" value="1"/>
</dbReference>
<evidence type="ECO:0000256" key="1">
    <source>
        <dbReference type="ARBA" id="ARBA00004287"/>
    </source>
</evidence>
<dbReference type="InterPro" id="IPR015404">
    <property type="entry name" value="Vps5_C"/>
</dbReference>
<dbReference type="AlphaFoldDB" id="A0AAV5QGV7"/>
<dbReference type="InterPro" id="IPR035803">
    <property type="entry name" value="BAR_Vps5"/>
</dbReference>
<evidence type="ECO:0000313" key="14">
    <source>
        <dbReference type="EMBL" id="GMM33841.1"/>
    </source>
</evidence>
<evidence type="ECO:0000256" key="12">
    <source>
        <dbReference type="SAM" id="MobiDB-lite"/>
    </source>
</evidence>
<organism evidence="14 15">
    <name type="scientific">Saccharomycopsis crataegensis</name>
    <dbReference type="NCBI Taxonomy" id="43959"/>
    <lineage>
        <taxon>Eukaryota</taxon>
        <taxon>Fungi</taxon>
        <taxon>Dikarya</taxon>
        <taxon>Ascomycota</taxon>
        <taxon>Saccharomycotina</taxon>
        <taxon>Saccharomycetes</taxon>
        <taxon>Saccharomycopsidaceae</taxon>
        <taxon>Saccharomycopsis</taxon>
    </lineage>
</organism>
<proteinExistence type="inferred from homology"/>
<evidence type="ECO:0000256" key="7">
    <source>
        <dbReference type="ARBA" id="ARBA00022553"/>
    </source>
</evidence>
<evidence type="ECO:0000256" key="11">
    <source>
        <dbReference type="SAM" id="Coils"/>
    </source>
</evidence>
<dbReference type="GO" id="GO:0005829">
    <property type="term" value="C:cytosol"/>
    <property type="evidence" value="ECO:0007669"/>
    <property type="project" value="GOC"/>
</dbReference>
<evidence type="ECO:0000256" key="5">
    <source>
        <dbReference type="ARBA" id="ARBA00022448"/>
    </source>
</evidence>
<evidence type="ECO:0000256" key="2">
    <source>
        <dbReference type="ARBA" id="ARBA00004496"/>
    </source>
</evidence>
<dbReference type="GO" id="GO:0030904">
    <property type="term" value="C:retromer complex"/>
    <property type="evidence" value="ECO:0007669"/>
    <property type="project" value="UniProtKB-ARBA"/>
</dbReference>
<evidence type="ECO:0000256" key="9">
    <source>
        <dbReference type="ARBA" id="ARBA00023034"/>
    </source>
</evidence>
<evidence type="ECO:0000256" key="10">
    <source>
        <dbReference type="ARBA" id="ARBA00023136"/>
    </source>
</evidence>
<feature type="compositionally biased region" description="Polar residues" evidence="12">
    <location>
        <begin position="75"/>
        <end position="88"/>
    </location>
</feature>
<dbReference type="PROSITE" id="PS50195">
    <property type="entry name" value="PX"/>
    <property type="match status" value="1"/>
</dbReference>
<dbReference type="InterPro" id="IPR027267">
    <property type="entry name" value="AH/BAR_dom_sf"/>
</dbReference>
<dbReference type="GO" id="GO:0032266">
    <property type="term" value="F:phosphatidylinositol-3-phosphate binding"/>
    <property type="evidence" value="ECO:0007669"/>
    <property type="project" value="UniProtKB-ARBA"/>
</dbReference>
<keyword evidence="7" id="KW-0597">Phosphoprotein</keyword>
<evidence type="ECO:0000313" key="15">
    <source>
        <dbReference type="Proteomes" id="UP001360560"/>
    </source>
</evidence>